<sequence length="897" mass="103561">MSTLKPEFLFEKISSDMDFLKKCFQKVLSDLGEQQLADILDNALDNESILKMGTDLEEKHIQVLSIYLQLMNLVEENAAVQFRRKLEEEYGMEAIRGSWSETFSRQKKLGLTESQILHVIREIKLSPVLTAHPTEAKRISIIELHRDLYLQLVKLENSSFTPKERLQIENEIIGLLERWWRSGEVYLEKPTVKTERFNVMHYFTKVFPQILERSDRQLYQSWINAGFDPNSMKDPEAYPALEFGSWVGGDRDGHPYVSAELTGETLFAHRSAALEMIKSKIIELGSKLSFSEIRNPVPDSLRNKIQVMAEELGQNGVKALERNPLEPWRQYINLIMLKLESAQETEADLIAYQAKELQGDLAFLRSSLEEIGASKISKQLLFPVERLLQCFGFHLVKLDIRQNSEFHDKAMEQILLKAFPDKRPYRQWTEEEKLDFINEELKSNRPFAIGGERFGEEADKVLDCYRAVKSHTDRFGPEGVGVFIVSMTRSLRDLLTVFLLMREAGLDRKVFQVVPLFETIDDLQNSAEIMDEYLSHPAYPTSSVQEIMLGYSDSNKDGGIIASRYNIYRTEQKLSEVAQKHSIKFKYFHGIGGTISRGGGKYHRFLESMPPGSLSGQMKLTVQGETIAQQFANLLNGTYNMEMLLSGMHLQTAYSLYPEYANGDYPLDALKLLSDYSLEFYRKLIEHPSFIDFYGQATPIDVLELSKIGSRPSRRTGTRSLSDLRAIPWVFSWSQSRFNITGWYGIGYAFQKIRNDHSDIYTKLKSHVDSWPLLRYIMIQVETNLMNADPNLMDTYSALVEDKKVRKELIDIIKEEFDRSLNQVQDMFSRPREVRRTSQLDNMKRRGNALQALHFLQLYELQEWRKIKDADQEKSEKMVKRLLEITTALANGLKNTG</sequence>
<proteinExistence type="predicted"/>
<feature type="active site" evidence="1">
    <location>
        <position position="556"/>
    </location>
</feature>
<dbReference type="EMBL" id="RPHB01000001">
    <property type="protein sequence ID" value="MBW3466453.1"/>
    <property type="molecule type" value="Genomic_DNA"/>
</dbReference>
<dbReference type="GO" id="GO:0015977">
    <property type="term" value="P:carbon fixation"/>
    <property type="evidence" value="ECO:0007669"/>
    <property type="project" value="InterPro"/>
</dbReference>
<organism evidence="2 3">
    <name type="scientific">Arthrospiribacter ruber</name>
    <dbReference type="NCBI Taxonomy" id="2487934"/>
    <lineage>
        <taxon>Bacteria</taxon>
        <taxon>Pseudomonadati</taxon>
        <taxon>Bacteroidota</taxon>
        <taxon>Cytophagia</taxon>
        <taxon>Cytophagales</taxon>
        <taxon>Cyclobacteriaceae</taxon>
        <taxon>Arthrospiribacter</taxon>
    </lineage>
</organism>
<dbReference type="AlphaFoldDB" id="A0A951IRA3"/>
<dbReference type="InterPro" id="IPR021135">
    <property type="entry name" value="PEP_COase"/>
</dbReference>
<dbReference type="GO" id="GO:0006099">
    <property type="term" value="P:tricarboxylic acid cycle"/>
    <property type="evidence" value="ECO:0007669"/>
    <property type="project" value="InterPro"/>
</dbReference>
<name>A0A951IRA3_9BACT</name>
<evidence type="ECO:0000313" key="2">
    <source>
        <dbReference type="EMBL" id="MBW3466453.1"/>
    </source>
</evidence>
<evidence type="ECO:0000313" key="3">
    <source>
        <dbReference type="Proteomes" id="UP000727490"/>
    </source>
</evidence>
<dbReference type="RefSeq" id="WP_219286339.1">
    <property type="nucleotide sequence ID" value="NZ_RPHB01000001.1"/>
</dbReference>
<evidence type="ECO:0000256" key="1">
    <source>
        <dbReference type="PROSITE-ProRule" id="PRU10112"/>
    </source>
</evidence>
<keyword evidence="3" id="KW-1185">Reference proteome</keyword>
<protein>
    <submittedName>
        <fullName evidence="2">Phosphoenolpyruvate carboxylase</fullName>
    </submittedName>
</protein>
<dbReference type="GO" id="GO:0005829">
    <property type="term" value="C:cytosol"/>
    <property type="evidence" value="ECO:0007669"/>
    <property type="project" value="TreeGrafter"/>
</dbReference>
<dbReference type="PANTHER" id="PTHR30523:SF32">
    <property type="entry name" value="PHOSPHOENOLPYRUVATE CARBOXYLASE"/>
    <property type="match status" value="1"/>
</dbReference>
<dbReference type="Pfam" id="PF00311">
    <property type="entry name" value="PEPcase"/>
    <property type="match status" value="1"/>
</dbReference>
<dbReference type="Proteomes" id="UP000727490">
    <property type="component" value="Unassembled WGS sequence"/>
</dbReference>
<gene>
    <name evidence="2" type="ORF">EGN73_01320</name>
</gene>
<dbReference type="PANTHER" id="PTHR30523">
    <property type="entry name" value="PHOSPHOENOLPYRUVATE CARBOXYLASE"/>
    <property type="match status" value="1"/>
</dbReference>
<accession>A0A951IRA3</accession>
<dbReference type="GO" id="GO:0008964">
    <property type="term" value="F:phosphoenolpyruvate carboxylase activity"/>
    <property type="evidence" value="ECO:0007669"/>
    <property type="project" value="InterPro"/>
</dbReference>
<dbReference type="PROSITE" id="PS00393">
    <property type="entry name" value="PEPCASE_2"/>
    <property type="match status" value="1"/>
</dbReference>
<dbReference type="InterPro" id="IPR033129">
    <property type="entry name" value="PEPCASE_His_AS"/>
</dbReference>
<comment type="caution">
    <text evidence="2">The sequence shown here is derived from an EMBL/GenBank/DDBJ whole genome shotgun (WGS) entry which is preliminary data.</text>
</comment>
<reference evidence="2 3" key="1">
    <citation type="journal article" date="2020" name="Syst. Appl. Microbiol.">
        <title>Arthrospiribacter ruber gen. nov., sp. nov., a novel bacterium isolated from Arthrospira cultures.</title>
        <authorList>
            <person name="Waleron M."/>
            <person name="Misztak A."/>
            <person name="Waleron M.M."/>
            <person name="Furmaniak M."/>
            <person name="Mrozik A."/>
            <person name="Waleron K."/>
        </authorList>
    </citation>
    <scope>NUCLEOTIDE SEQUENCE [LARGE SCALE GENOMIC DNA]</scope>
    <source>
        <strain evidence="2 3">DPMB0001</strain>
    </source>
</reference>